<evidence type="ECO:0008006" key="3">
    <source>
        <dbReference type="Google" id="ProtNLM"/>
    </source>
</evidence>
<dbReference type="OrthoDB" id="5298161at2"/>
<comment type="caution">
    <text evidence="1">The sequence shown here is derived from an EMBL/GenBank/DDBJ whole genome shotgun (WGS) entry which is preliminary data.</text>
</comment>
<dbReference type="RefSeq" id="WP_104424513.1">
    <property type="nucleotide sequence ID" value="NZ_PTIY01000011.1"/>
</dbReference>
<gene>
    <name evidence="1" type="ORF">B0F88_11187</name>
</gene>
<keyword evidence="2" id="KW-1185">Reference proteome</keyword>
<dbReference type="PROSITE" id="PS51257">
    <property type="entry name" value="PROKAR_LIPOPROTEIN"/>
    <property type="match status" value="1"/>
</dbReference>
<accession>A0A2S6GU12</accession>
<sequence length="72" mass="8187">MRTAIAIVLCVPLGLLSGCAISERYYGNVYEGLKTRESIVRPSVEQKSADKFISYQEYEAERKKLLESNDKK</sequence>
<organism evidence="1 2">
    <name type="scientific">Methylobacter tundripaludum</name>
    <dbReference type="NCBI Taxonomy" id="173365"/>
    <lineage>
        <taxon>Bacteria</taxon>
        <taxon>Pseudomonadati</taxon>
        <taxon>Pseudomonadota</taxon>
        <taxon>Gammaproteobacteria</taxon>
        <taxon>Methylococcales</taxon>
        <taxon>Methylococcaceae</taxon>
        <taxon>Methylobacter</taxon>
    </lineage>
</organism>
<dbReference type="AlphaFoldDB" id="A0A2S6GU12"/>
<evidence type="ECO:0000313" key="2">
    <source>
        <dbReference type="Proteomes" id="UP000238071"/>
    </source>
</evidence>
<protein>
    <recommendedName>
        <fullName evidence="3">Lipoprotein</fullName>
    </recommendedName>
</protein>
<evidence type="ECO:0000313" key="1">
    <source>
        <dbReference type="EMBL" id="PPK68679.1"/>
    </source>
</evidence>
<name>A0A2S6GU12_9GAMM</name>
<reference evidence="1 2" key="1">
    <citation type="submission" date="2018-02" db="EMBL/GenBank/DDBJ databases">
        <title>Subsurface microbial communities from deep shales in Ohio and West Virginia, USA.</title>
        <authorList>
            <person name="Wrighton K."/>
        </authorList>
    </citation>
    <scope>NUCLEOTIDE SEQUENCE [LARGE SCALE GENOMIC DNA]</scope>
    <source>
        <strain evidence="1 2">OWC-G53F</strain>
    </source>
</reference>
<dbReference type="EMBL" id="PTIY01000011">
    <property type="protein sequence ID" value="PPK68679.1"/>
    <property type="molecule type" value="Genomic_DNA"/>
</dbReference>
<proteinExistence type="predicted"/>
<dbReference type="Proteomes" id="UP000238071">
    <property type="component" value="Unassembled WGS sequence"/>
</dbReference>